<gene>
    <name evidence="2" type="ORF">JOF48_002242</name>
</gene>
<dbReference type="RefSeq" id="WP_209680729.1">
    <property type="nucleotide sequence ID" value="NZ_JAGIOI010000001.1"/>
</dbReference>
<dbReference type="EMBL" id="JAGIOI010000001">
    <property type="protein sequence ID" value="MBP2413443.1"/>
    <property type="molecule type" value="Genomic_DNA"/>
</dbReference>
<feature type="transmembrane region" description="Helical" evidence="1">
    <location>
        <begin position="156"/>
        <end position="180"/>
    </location>
</feature>
<evidence type="ECO:0000313" key="3">
    <source>
        <dbReference type="Proteomes" id="UP000711614"/>
    </source>
</evidence>
<protein>
    <recommendedName>
        <fullName evidence="4">GAP family protein</fullName>
    </recommendedName>
</protein>
<feature type="transmembrane region" description="Helical" evidence="1">
    <location>
        <begin position="41"/>
        <end position="60"/>
    </location>
</feature>
<keyword evidence="1" id="KW-1133">Transmembrane helix</keyword>
<evidence type="ECO:0008006" key="4">
    <source>
        <dbReference type="Google" id="ProtNLM"/>
    </source>
</evidence>
<keyword evidence="1" id="KW-0812">Transmembrane</keyword>
<feature type="transmembrane region" description="Helical" evidence="1">
    <location>
        <begin position="72"/>
        <end position="90"/>
    </location>
</feature>
<reference evidence="2 3" key="1">
    <citation type="submission" date="2021-03" db="EMBL/GenBank/DDBJ databases">
        <title>Sequencing the genomes of 1000 actinobacteria strains.</title>
        <authorList>
            <person name="Klenk H.-P."/>
        </authorList>
    </citation>
    <scope>NUCLEOTIDE SEQUENCE [LARGE SCALE GENOMIC DNA]</scope>
    <source>
        <strain evidence="2 3">DSM 16005</strain>
    </source>
</reference>
<dbReference type="InterPro" id="IPR021315">
    <property type="entry name" value="Gap/Sap"/>
</dbReference>
<accession>A0ABS4YZM0</accession>
<evidence type="ECO:0000313" key="2">
    <source>
        <dbReference type="EMBL" id="MBP2413443.1"/>
    </source>
</evidence>
<sequence>MNDVIGSIIPLSMGVALSPFPIIMIVLLLGSARPRANGLAFLGGWVAGLAAIVALLTFALDAVDDSGAEPGPVAGILRIALGAFLLAMAVRKFAKRFGKSDAGPLPGWMASASSYSPGRSAVMGLALSGANPKNLAITAAAGVAIGAAELNLGAELWAMAAYIVLASLTVLLPVASYLIAPTKMGVPLKAVMEWLQVNHSIMAGLLLVVFGFLLVGNGIGSC</sequence>
<keyword evidence="1" id="KW-0472">Membrane</keyword>
<comment type="caution">
    <text evidence="2">The sequence shown here is derived from an EMBL/GenBank/DDBJ whole genome shotgun (WGS) entry which is preliminary data.</text>
</comment>
<name>A0ABS4YZM0_9MICC</name>
<dbReference type="Proteomes" id="UP000711614">
    <property type="component" value="Unassembled WGS sequence"/>
</dbReference>
<dbReference type="Pfam" id="PF11139">
    <property type="entry name" value="SfLAP"/>
    <property type="match status" value="1"/>
</dbReference>
<organism evidence="2 3">
    <name type="scientific">Arthrobacter stackebrandtii</name>
    <dbReference type="NCBI Taxonomy" id="272161"/>
    <lineage>
        <taxon>Bacteria</taxon>
        <taxon>Bacillati</taxon>
        <taxon>Actinomycetota</taxon>
        <taxon>Actinomycetes</taxon>
        <taxon>Micrococcales</taxon>
        <taxon>Micrococcaceae</taxon>
        <taxon>Arthrobacter</taxon>
    </lineage>
</organism>
<feature type="transmembrane region" description="Helical" evidence="1">
    <location>
        <begin position="6"/>
        <end position="29"/>
    </location>
</feature>
<evidence type="ECO:0000256" key="1">
    <source>
        <dbReference type="SAM" id="Phobius"/>
    </source>
</evidence>
<proteinExistence type="predicted"/>
<keyword evidence="3" id="KW-1185">Reference proteome</keyword>
<feature type="transmembrane region" description="Helical" evidence="1">
    <location>
        <begin position="200"/>
        <end position="220"/>
    </location>
</feature>